<dbReference type="AlphaFoldDB" id="B8CIA6"/>
<sequence length="30" mass="3284">MNFNLVHIINPRILAYMEHGQGQTSLAASG</sequence>
<proteinExistence type="predicted"/>
<gene>
    <name evidence="1" type="ordered locus">swp_0558</name>
</gene>
<reference evidence="1 2" key="1">
    <citation type="journal article" date="2008" name="PLoS ONE">
        <title>Environmental adaptation: genomic analysis of the piezotolerant and psychrotolerant deep-sea iron reducing bacterium Shewanella piezotolerans WP3.</title>
        <authorList>
            <person name="Wang F."/>
            <person name="Wang J."/>
            <person name="Jian H."/>
            <person name="Zhang B."/>
            <person name="Li S."/>
            <person name="Wang F."/>
            <person name="Zeng X."/>
            <person name="Gao L."/>
            <person name="Bartlett D.H."/>
            <person name="Yu J."/>
            <person name="Hu S."/>
            <person name="Xiao X."/>
        </authorList>
    </citation>
    <scope>NUCLEOTIDE SEQUENCE [LARGE SCALE GENOMIC DNA]</scope>
    <source>
        <strain evidence="2">WP3 / JCM 13877</strain>
    </source>
</reference>
<name>B8CIA6_SHEPW</name>
<accession>B8CIA6</accession>
<dbReference type="STRING" id="225849.swp_0558"/>
<evidence type="ECO:0000313" key="1">
    <source>
        <dbReference type="EMBL" id="ACJ27382.1"/>
    </source>
</evidence>
<protein>
    <submittedName>
        <fullName evidence="1">Uncharacterized protein</fullName>
    </submittedName>
</protein>
<organism evidence="1 2">
    <name type="scientific">Shewanella piezotolerans (strain WP3 / JCM 13877)</name>
    <dbReference type="NCBI Taxonomy" id="225849"/>
    <lineage>
        <taxon>Bacteria</taxon>
        <taxon>Pseudomonadati</taxon>
        <taxon>Pseudomonadota</taxon>
        <taxon>Gammaproteobacteria</taxon>
        <taxon>Alteromonadales</taxon>
        <taxon>Shewanellaceae</taxon>
        <taxon>Shewanella</taxon>
    </lineage>
</organism>
<dbReference type="EMBL" id="CP000472">
    <property type="protein sequence ID" value="ACJ27382.1"/>
    <property type="molecule type" value="Genomic_DNA"/>
</dbReference>
<dbReference type="KEGG" id="swp:swp_0558"/>
<evidence type="ECO:0000313" key="2">
    <source>
        <dbReference type="Proteomes" id="UP000000753"/>
    </source>
</evidence>
<dbReference type="HOGENOM" id="CLU_3405377_0_0_6"/>
<keyword evidence="2" id="KW-1185">Reference proteome</keyword>
<dbReference type="Proteomes" id="UP000000753">
    <property type="component" value="Chromosome"/>
</dbReference>